<keyword evidence="2" id="KW-1185">Reference proteome</keyword>
<organism evidence="1 2">
    <name type="scientific">Acer saccharum</name>
    <name type="common">Sugar maple</name>
    <dbReference type="NCBI Taxonomy" id="4024"/>
    <lineage>
        <taxon>Eukaryota</taxon>
        <taxon>Viridiplantae</taxon>
        <taxon>Streptophyta</taxon>
        <taxon>Embryophyta</taxon>
        <taxon>Tracheophyta</taxon>
        <taxon>Spermatophyta</taxon>
        <taxon>Magnoliopsida</taxon>
        <taxon>eudicotyledons</taxon>
        <taxon>Gunneridae</taxon>
        <taxon>Pentapetalae</taxon>
        <taxon>rosids</taxon>
        <taxon>malvids</taxon>
        <taxon>Sapindales</taxon>
        <taxon>Sapindaceae</taxon>
        <taxon>Hippocastanoideae</taxon>
        <taxon>Acereae</taxon>
        <taxon>Acer</taxon>
    </lineage>
</organism>
<dbReference type="AlphaFoldDB" id="A0AA39VJF3"/>
<accession>A0AA39VJF3</accession>
<name>A0AA39VJF3_ACESA</name>
<dbReference type="SUPFAM" id="SSF55961">
    <property type="entry name" value="Bet v1-like"/>
    <property type="match status" value="1"/>
</dbReference>
<dbReference type="Proteomes" id="UP001168877">
    <property type="component" value="Unassembled WGS sequence"/>
</dbReference>
<evidence type="ECO:0000313" key="1">
    <source>
        <dbReference type="EMBL" id="KAK0582865.1"/>
    </source>
</evidence>
<dbReference type="EMBL" id="JAUESC010000384">
    <property type="protein sequence ID" value="KAK0582865.1"/>
    <property type="molecule type" value="Genomic_DNA"/>
</dbReference>
<reference evidence="1" key="1">
    <citation type="journal article" date="2022" name="Plant J.">
        <title>Strategies of tolerance reflected in two North American maple genomes.</title>
        <authorList>
            <person name="McEvoy S.L."/>
            <person name="Sezen U.U."/>
            <person name="Trouern-Trend A."/>
            <person name="McMahon S.M."/>
            <person name="Schaberg P.G."/>
            <person name="Yang J."/>
            <person name="Wegrzyn J.L."/>
            <person name="Swenson N.G."/>
        </authorList>
    </citation>
    <scope>NUCLEOTIDE SEQUENCE</scope>
    <source>
        <strain evidence="1">NS2018</strain>
    </source>
</reference>
<gene>
    <name evidence="1" type="ORF">LWI29_030518</name>
</gene>
<proteinExistence type="predicted"/>
<dbReference type="Gene3D" id="3.30.530.20">
    <property type="match status" value="1"/>
</dbReference>
<dbReference type="PANTHER" id="PTHR34060:SF1">
    <property type="entry name" value="POLYKETIDE CYCLASE _ DEHYDRASE AND LIPID TRANSPORT PROTEIN"/>
    <property type="match status" value="1"/>
</dbReference>
<dbReference type="PANTHER" id="PTHR34060">
    <property type="entry name" value="POLYKETIDE CYCLASE / DEHYDRASE AND LIPID TRANSPORT PROTEIN"/>
    <property type="match status" value="1"/>
</dbReference>
<sequence length="167" mass="18533">MIHDQQLACKIRDLLQLMSYKGAGITIAGDENSQTLCGDGVYVEIKKIESNTGRVGSKIEIDASLDTVWNILTDYEKFVNLVPCVAASHLIEKKANISRVHKFNGGNCEEDDIDSSLITRKFKTVRSYEAVVKPKPWMPVRLVAGILGKEIKVNISCIREAAQKVIN</sequence>
<dbReference type="InterPro" id="IPR023393">
    <property type="entry name" value="START-like_dom_sf"/>
</dbReference>
<reference evidence="1" key="2">
    <citation type="submission" date="2023-06" db="EMBL/GenBank/DDBJ databases">
        <authorList>
            <person name="Swenson N.G."/>
            <person name="Wegrzyn J.L."/>
            <person name="Mcevoy S.L."/>
        </authorList>
    </citation>
    <scope>NUCLEOTIDE SEQUENCE</scope>
    <source>
        <strain evidence="1">NS2018</strain>
        <tissue evidence="1">Leaf</tissue>
    </source>
</reference>
<protein>
    <submittedName>
        <fullName evidence="1">Uncharacterized protein</fullName>
    </submittedName>
</protein>
<evidence type="ECO:0000313" key="2">
    <source>
        <dbReference type="Proteomes" id="UP001168877"/>
    </source>
</evidence>
<comment type="caution">
    <text evidence="1">The sequence shown here is derived from an EMBL/GenBank/DDBJ whole genome shotgun (WGS) entry which is preliminary data.</text>
</comment>